<dbReference type="RefSeq" id="WP_115312776.1">
    <property type="nucleotide sequence ID" value="NZ_CP066042.1"/>
</dbReference>
<proteinExistence type="predicted"/>
<accession>A0A380H2W2</accession>
<dbReference type="Proteomes" id="UP000255425">
    <property type="component" value="Unassembled WGS sequence"/>
</dbReference>
<dbReference type="AlphaFoldDB" id="A0A380H2W2"/>
<reference evidence="1 2" key="1">
    <citation type="submission" date="2018-06" db="EMBL/GenBank/DDBJ databases">
        <authorList>
            <consortium name="Pathogen Informatics"/>
            <person name="Doyle S."/>
        </authorList>
    </citation>
    <scope>NUCLEOTIDE SEQUENCE [LARGE SCALE GENOMIC DNA]</scope>
    <source>
        <strain evidence="1 2">NCTC11807</strain>
    </source>
</reference>
<dbReference type="EMBL" id="UHDZ01000001">
    <property type="protein sequence ID" value="SUM69054.1"/>
    <property type="molecule type" value="Genomic_DNA"/>
</dbReference>
<protein>
    <submittedName>
        <fullName evidence="1">Uncharacterized protein</fullName>
    </submittedName>
</protein>
<dbReference type="GeneID" id="63934862"/>
<organism evidence="1 2">
    <name type="scientific">Staphylococcus saccharolyticus</name>
    <dbReference type="NCBI Taxonomy" id="33028"/>
    <lineage>
        <taxon>Bacteria</taxon>
        <taxon>Bacillati</taxon>
        <taxon>Bacillota</taxon>
        <taxon>Bacilli</taxon>
        <taxon>Bacillales</taxon>
        <taxon>Staphylococcaceae</taxon>
        <taxon>Staphylococcus</taxon>
    </lineage>
</organism>
<gene>
    <name evidence="1" type="ORF">NCTC11807_00721</name>
</gene>
<keyword evidence="2" id="KW-1185">Reference proteome</keyword>
<name>A0A380H2W2_9STAP</name>
<evidence type="ECO:0000313" key="1">
    <source>
        <dbReference type="EMBL" id="SUM69054.1"/>
    </source>
</evidence>
<evidence type="ECO:0000313" key="2">
    <source>
        <dbReference type="Proteomes" id="UP000255425"/>
    </source>
</evidence>
<sequence>MKKFLIVLFSIGLVLTVICSIGVYVQGKKLDKDDRYNEKATTNLSETYHTSLNNIDIDAEVSDVTVKKGNEFAILSKGDDKKIKVNSKVNHHQWKISEYQTSTNINFRMQGNVYNHIIIIVPQNINNINIPVRVV</sequence>